<gene>
    <name evidence="1" type="ORF">DGAL_LOCUS3288</name>
</gene>
<evidence type="ECO:0000313" key="1">
    <source>
        <dbReference type="EMBL" id="CAH0100992.1"/>
    </source>
</evidence>
<proteinExistence type="predicted"/>
<evidence type="ECO:0000313" key="2">
    <source>
        <dbReference type="Proteomes" id="UP000789390"/>
    </source>
</evidence>
<organism evidence="1 2">
    <name type="scientific">Daphnia galeata</name>
    <dbReference type="NCBI Taxonomy" id="27404"/>
    <lineage>
        <taxon>Eukaryota</taxon>
        <taxon>Metazoa</taxon>
        <taxon>Ecdysozoa</taxon>
        <taxon>Arthropoda</taxon>
        <taxon>Crustacea</taxon>
        <taxon>Branchiopoda</taxon>
        <taxon>Diplostraca</taxon>
        <taxon>Cladocera</taxon>
        <taxon>Anomopoda</taxon>
        <taxon>Daphniidae</taxon>
        <taxon>Daphnia</taxon>
    </lineage>
</organism>
<dbReference type="Proteomes" id="UP000789390">
    <property type="component" value="Unassembled WGS sequence"/>
</dbReference>
<protein>
    <submittedName>
        <fullName evidence="1">Uncharacterized protein</fullName>
    </submittedName>
</protein>
<comment type="caution">
    <text evidence="1">The sequence shown here is derived from an EMBL/GenBank/DDBJ whole genome shotgun (WGS) entry which is preliminary data.</text>
</comment>
<dbReference type="AlphaFoldDB" id="A0A8J2W1D3"/>
<sequence length="148" mass="16892">MRIQTAQLLHQFIRELTARKLKLSTVMEILTFQSGDEKAPVRNWAWRSARLIVETCAEEALLWFSNRKQEEIEANNSWDLTIYSHIVRGFLHATPSRYTSTSGNDSGDQDNEIVSSEAVVPVATEFQLRLKRYLPSATSLPVPEEKNA</sequence>
<name>A0A8J2W1D3_9CRUS</name>
<dbReference type="OrthoDB" id="413572at2759"/>
<keyword evidence="2" id="KW-1185">Reference proteome</keyword>
<accession>A0A8J2W1D3</accession>
<reference evidence="1" key="1">
    <citation type="submission" date="2021-11" db="EMBL/GenBank/DDBJ databases">
        <authorList>
            <person name="Schell T."/>
        </authorList>
    </citation>
    <scope>NUCLEOTIDE SEQUENCE</scope>
    <source>
        <strain evidence="1">M5</strain>
    </source>
</reference>
<dbReference type="EMBL" id="CAKKLH010000047">
    <property type="protein sequence ID" value="CAH0100992.1"/>
    <property type="molecule type" value="Genomic_DNA"/>
</dbReference>